<proteinExistence type="predicted"/>
<accession>A0A8C4TYS8</accession>
<dbReference type="Gene3D" id="1.25.40.10">
    <property type="entry name" value="Tetratricopeptide repeat domain"/>
    <property type="match status" value="1"/>
</dbReference>
<feature type="region of interest" description="Disordered" evidence="1">
    <location>
        <begin position="135"/>
        <end position="180"/>
    </location>
</feature>
<organism evidence="2 3">
    <name type="scientific">Falco tinnunculus</name>
    <name type="common">Common kestrel</name>
    <dbReference type="NCBI Taxonomy" id="100819"/>
    <lineage>
        <taxon>Eukaryota</taxon>
        <taxon>Metazoa</taxon>
        <taxon>Chordata</taxon>
        <taxon>Craniata</taxon>
        <taxon>Vertebrata</taxon>
        <taxon>Euteleostomi</taxon>
        <taxon>Archelosauria</taxon>
        <taxon>Archosauria</taxon>
        <taxon>Dinosauria</taxon>
        <taxon>Saurischia</taxon>
        <taxon>Theropoda</taxon>
        <taxon>Coelurosauria</taxon>
        <taxon>Aves</taxon>
        <taxon>Neognathae</taxon>
        <taxon>Neoaves</taxon>
        <taxon>Telluraves</taxon>
        <taxon>Australaves</taxon>
        <taxon>Falconiformes</taxon>
        <taxon>Falconidae</taxon>
        <taxon>Falco</taxon>
    </lineage>
</organism>
<dbReference type="InterPro" id="IPR011990">
    <property type="entry name" value="TPR-like_helical_dom_sf"/>
</dbReference>
<dbReference type="Ensembl" id="ENSFTIT00000004875.1">
    <property type="protein sequence ID" value="ENSFTIP00000004650.1"/>
    <property type="gene ID" value="ENSFTIG00000003216.1"/>
</dbReference>
<evidence type="ECO:0000256" key="1">
    <source>
        <dbReference type="SAM" id="MobiDB-lite"/>
    </source>
</evidence>
<dbReference type="AlphaFoldDB" id="A0A8C4TYS8"/>
<evidence type="ECO:0000313" key="3">
    <source>
        <dbReference type="Proteomes" id="UP000694562"/>
    </source>
</evidence>
<dbReference type="SUPFAM" id="SSF48452">
    <property type="entry name" value="TPR-like"/>
    <property type="match status" value="1"/>
</dbReference>
<sequence>MEREAAELLAAAQAQLAARRLAAAEELYSRLIARCAGPAAGAGRHLATALNDRGQIKYLRVEFAAAIEDYTAAIECQPGFEVPYYNRGLVLYRLGTGRAVGHASAVRPGALGPADPGRGRATRAALLRPARPVRRLPPAPPAWAARPAGSPPGGGEQPGALFYPKAHREPESNSLGFADGGTCLAWAGGGEGKR</sequence>
<reference evidence="2" key="2">
    <citation type="submission" date="2025-09" db="UniProtKB">
        <authorList>
            <consortium name="Ensembl"/>
        </authorList>
    </citation>
    <scope>IDENTIFICATION</scope>
</reference>
<reference evidence="2" key="1">
    <citation type="submission" date="2025-08" db="UniProtKB">
        <authorList>
            <consortium name="Ensembl"/>
        </authorList>
    </citation>
    <scope>IDENTIFICATION</scope>
</reference>
<evidence type="ECO:0000313" key="2">
    <source>
        <dbReference type="Ensembl" id="ENSFTIP00000004650.1"/>
    </source>
</evidence>
<protein>
    <submittedName>
        <fullName evidence="2">Tetratricopeptide repeat domain 32</fullName>
    </submittedName>
</protein>
<name>A0A8C4TYS8_FALTI</name>
<keyword evidence="3" id="KW-1185">Reference proteome</keyword>
<dbReference type="PANTHER" id="PTHR47059:SF1">
    <property type="entry name" value="TETRATRICOPEPTIDE REPEAT PROTEIN 32"/>
    <property type="match status" value="1"/>
</dbReference>
<dbReference type="PANTHER" id="PTHR47059">
    <property type="entry name" value="TETRATRICOPEPTIDE REPEAT PROTEIN 32"/>
    <property type="match status" value="1"/>
</dbReference>
<dbReference type="OrthoDB" id="2017782at2759"/>
<dbReference type="Proteomes" id="UP000694562">
    <property type="component" value="Unplaced"/>
</dbReference>